<name>A0ABU8X6D3_9BURK</name>
<feature type="domain" description="FHA" evidence="1">
    <location>
        <begin position="23"/>
        <end position="72"/>
    </location>
</feature>
<dbReference type="InterPro" id="IPR008984">
    <property type="entry name" value="SMAD_FHA_dom_sf"/>
</dbReference>
<protein>
    <submittedName>
        <fullName evidence="2">FHA domain-containing protein</fullName>
    </submittedName>
</protein>
<dbReference type="Pfam" id="PF00498">
    <property type="entry name" value="FHA"/>
    <property type="match status" value="1"/>
</dbReference>
<dbReference type="SUPFAM" id="SSF49879">
    <property type="entry name" value="SMAD/FHA domain"/>
    <property type="match status" value="1"/>
</dbReference>
<dbReference type="RefSeq" id="WP_340335436.1">
    <property type="nucleotide sequence ID" value="NZ_JBBKZS010000004.1"/>
</dbReference>
<proteinExistence type="predicted"/>
<dbReference type="CDD" id="cd00060">
    <property type="entry name" value="FHA"/>
    <property type="match status" value="1"/>
</dbReference>
<sequence length="135" mass="15108">MPKLIMRDAQSETREVLLKPHANVLGRDATNDVVIDSSSASRKHARITVEPAFVTIEDLGSSNGTFVNGVRIDRQVLAHGDEVRIGTFEIRFETEDQQYTVIHAERLPTVPGMLVDLDRDMPTVRETPTSRRGKL</sequence>
<evidence type="ECO:0000259" key="1">
    <source>
        <dbReference type="PROSITE" id="PS50006"/>
    </source>
</evidence>
<organism evidence="2 3">
    <name type="scientific">Variovorax robiniae</name>
    <dbReference type="NCBI Taxonomy" id="1836199"/>
    <lineage>
        <taxon>Bacteria</taxon>
        <taxon>Pseudomonadati</taxon>
        <taxon>Pseudomonadota</taxon>
        <taxon>Betaproteobacteria</taxon>
        <taxon>Burkholderiales</taxon>
        <taxon>Comamonadaceae</taxon>
        <taxon>Variovorax</taxon>
    </lineage>
</organism>
<comment type="caution">
    <text evidence="2">The sequence shown here is derived from an EMBL/GenBank/DDBJ whole genome shotgun (WGS) entry which is preliminary data.</text>
</comment>
<evidence type="ECO:0000313" key="3">
    <source>
        <dbReference type="Proteomes" id="UP001367030"/>
    </source>
</evidence>
<dbReference type="Proteomes" id="UP001367030">
    <property type="component" value="Unassembled WGS sequence"/>
</dbReference>
<dbReference type="PANTHER" id="PTHR23308">
    <property type="entry name" value="NUCLEAR INHIBITOR OF PROTEIN PHOSPHATASE-1"/>
    <property type="match status" value="1"/>
</dbReference>
<dbReference type="InterPro" id="IPR000253">
    <property type="entry name" value="FHA_dom"/>
</dbReference>
<dbReference type="SMART" id="SM00240">
    <property type="entry name" value="FHA"/>
    <property type="match status" value="1"/>
</dbReference>
<evidence type="ECO:0000313" key="2">
    <source>
        <dbReference type="EMBL" id="MEJ8855360.1"/>
    </source>
</evidence>
<dbReference type="EMBL" id="JBBKZS010000004">
    <property type="protein sequence ID" value="MEJ8855360.1"/>
    <property type="molecule type" value="Genomic_DNA"/>
</dbReference>
<dbReference type="InterPro" id="IPR050923">
    <property type="entry name" value="Cell_Proc_Reg/RNA_Proc"/>
</dbReference>
<accession>A0ABU8X6D3</accession>
<reference evidence="2 3" key="1">
    <citation type="submission" date="2024-03" db="EMBL/GenBank/DDBJ databases">
        <title>Novel species of the genus Variovorax.</title>
        <authorList>
            <person name="Liu Q."/>
            <person name="Xin Y.-H."/>
        </authorList>
    </citation>
    <scope>NUCLEOTIDE SEQUENCE [LARGE SCALE GENOMIC DNA]</scope>
    <source>
        <strain evidence="2 3">KACC 18901</strain>
    </source>
</reference>
<gene>
    <name evidence="2" type="ORF">WKW79_12310</name>
</gene>
<dbReference type="PROSITE" id="PS50006">
    <property type="entry name" value="FHA_DOMAIN"/>
    <property type="match status" value="1"/>
</dbReference>
<dbReference type="Gene3D" id="2.60.200.20">
    <property type="match status" value="1"/>
</dbReference>
<keyword evidence="3" id="KW-1185">Reference proteome</keyword>